<dbReference type="EMBL" id="UINC01001519">
    <property type="protein sequence ID" value="SUZ82711.1"/>
    <property type="molecule type" value="Genomic_DNA"/>
</dbReference>
<accession>A0A381QTL6</accession>
<organism evidence="1">
    <name type="scientific">marine metagenome</name>
    <dbReference type="NCBI Taxonomy" id="408172"/>
    <lineage>
        <taxon>unclassified sequences</taxon>
        <taxon>metagenomes</taxon>
        <taxon>ecological metagenomes</taxon>
    </lineage>
</organism>
<sequence>MGQRNFYYEIKVFAGHSFTDGWDRPGELENYPG</sequence>
<name>A0A381QTL6_9ZZZZ</name>
<evidence type="ECO:0000313" key="1">
    <source>
        <dbReference type="EMBL" id="SUZ82711.1"/>
    </source>
</evidence>
<gene>
    <name evidence="1" type="ORF">METZ01_LOCUS35565</name>
</gene>
<proteinExistence type="predicted"/>
<reference evidence="1" key="1">
    <citation type="submission" date="2018-05" db="EMBL/GenBank/DDBJ databases">
        <authorList>
            <person name="Lanie J.A."/>
            <person name="Ng W.-L."/>
            <person name="Kazmierczak K.M."/>
            <person name="Andrzejewski T.M."/>
            <person name="Davidsen T.M."/>
            <person name="Wayne K.J."/>
            <person name="Tettelin H."/>
            <person name="Glass J.I."/>
            <person name="Rusch D."/>
            <person name="Podicherti R."/>
            <person name="Tsui H.-C.T."/>
            <person name="Winkler M.E."/>
        </authorList>
    </citation>
    <scope>NUCLEOTIDE SEQUENCE</scope>
</reference>
<dbReference type="AlphaFoldDB" id="A0A381QTL6"/>
<protein>
    <submittedName>
        <fullName evidence="1">Uncharacterized protein</fullName>
    </submittedName>
</protein>